<accession>A0ACB6R7D6</accession>
<reference evidence="1" key="1">
    <citation type="journal article" date="2020" name="Stud. Mycol.">
        <title>101 Dothideomycetes genomes: a test case for predicting lifestyles and emergence of pathogens.</title>
        <authorList>
            <person name="Haridas S."/>
            <person name="Albert R."/>
            <person name="Binder M."/>
            <person name="Bloem J."/>
            <person name="Labutti K."/>
            <person name="Salamov A."/>
            <person name="Andreopoulos B."/>
            <person name="Baker S."/>
            <person name="Barry K."/>
            <person name="Bills G."/>
            <person name="Bluhm B."/>
            <person name="Cannon C."/>
            <person name="Castanera R."/>
            <person name="Culley D."/>
            <person name="Daum C."/>
            <person name="Ezra D."/>
            <person name="Gonzalez J."/>
            <person name="Henrissat B."/>
            <person name="Kuo A."/>
            <person name="Liang C."/>
            <person name="Lipzen A."/>
            <person name="Lutzoni F."/>
            <person name="Magnuson J."/>
            <person name="Mondo S."/>
            <person name="Nolan M."/>
            <person name="Ohm R."/>
            <person name="Pangilinan J."/>
            <person name="Park H.-J."/>
            <person name="Ramirez L."/>
            <person name="Alfaro M."/>
            <person name="Sun H."/>
            <person name="Tritt A."/>
            <person name="Yoshinaga Y."/>
            <person name="Zwiers L.-H."/>
            <person name="Turgeon B."/>
            <person name="Goodwin S."/>
            <person name="Spatafora J."/>
            <person name="Crous P."/>
            <person name="Grigoriev I."/>
        </authorList>
    </citation>
    <scope>NUCLEOTIDE SEQUENCE</scope>
    <source>
        <strain evidence="1">ATCC 200398</strain>
    </source>
</reference>
<name>A0ACB6R7D6_9PLEO</name>
<dbReference type="EMBL" id="MU003498">
    <property type="protein sequence ID" value="KAF2474230.1"/>
    <property type="molecule type" value="Genomic_DNA"/>
</dbReference>
<comment type="caution">
    <text evidence="1">The sequence shown here is derived from an EMBL/GenBank/DDBJ whole genome shotgun (WGS) entry which is preliminary data.</text>
</comment>
<evidence type="ECO:0000313" key="2">
    <source>
        <dbReference type="Proteomes" id="UP000799755"/>
    </source>
</evidence>
<protein>
    <submittedName>
        <fullName evidence="1">Uncharacterized protein</fullName>
    </submittedName>
</protein>
<sequence length="145" mass="15731">MSHTTVIFGSGPGIGNHITAEFASHGLNHVILLSRNMDCLASDKQFISSQVPNTKVSTLRLDLSNLASILEVLTTPVEEIEESFKSRKVITLKKAFADSGVFIGLVIVEGIVALEKEFLNPKNIAEKTWGFYEQGEGVDVKIAGD</sequence>
<gene>
    <name evidence="1" type="ORF">BDR25DRAFT_340782</name>
</gene>
<proteinExistence type="predicted"/>
<dbReference type="Proteomes" id="UP000799755">
    <property type="component" value="Unassembled WGS sequence"/>
</dbReference>
<evidence type="ECO:0000313" key="1">
    <source>
        <dbReference type="EMBL" id="KAF2474230.1"/>
    </source>
</evidence>
<organism evidence="1 2">
    <name type="scientific">Lindgomyces ingoldianus</name>
    <dbReference type="NCBI Taxonomy" id="673940"/>
    <lineage>
        <taxon>Eukaryota</taxon>
        <taxon>Fungi</taxon>
        <taxon>Dikarya</taxon>
        <taxon>Ascomycota</taxon>
        <taxon>Pezizomycotina</taxon>
        <taxon>Dothideomycetes</taxon>
        <taxon>Pleosporomycetidae</taxon>
        <taxon>Pleosporales</taxon>
        <taxon>Lindgomycetaceae</taxon>
        <taxon>Lindgomyces</taxon>
    </lineage>
</organism>
<keyword evidence="2" id="KW-1185">Reference proteome</keyword>